<dbReference type="Proteomes" id="UP000501058">
    <property type="component" value="Chromosome"/>
</dbReference>
<dbReference type="GO" id="GO:0006799">
    <property type="term" value="P:polyphosphate biosynthetic process"/>
    <property type="evidence" value="ECO:0007669"/>
    <property type="project" value="UniProtKB-ARBA"/>
</dbReference>
<keyword evidence="3" id="KW-1185">Reference proteome</keyword>
<dbReference type="CDD" id="cd07750">
    <property type="entry name" value="PolyPPase_VTC_like"/>
    <property type="match status" value="1"/>
</dbReference>
<dbReference type="InterPro" id="IPR033469">
    <property type="entry name" value="CYTH-like_dom_sf"/>
</dbReference>
<dbReference type="AlphaFoldDB" id="A0A6G7Y7H2"/>
<dbReference type="InterPro" id="IPR042267">
    <property type="entry name" value="VTC_sf"/>
</dbReference>
<sequence>MTLAPERVGRRLVPAPAPAHRADRILLQDLAAHRDAIGLDEVNAVAELQTRVDQKYLVSLGVLSRLLDGLGPDLRVLEIGDIRVFDYLSVYFDTPDLRFFRDHHQGRRIRYKVRTRSYLDTDLTVLEVKAKGARGETVKHRVPWAAEAMDRLAPQGSQDGLGFIDAHLNGDPPAETLRPSLVSRYRRATFVDPVGGVRLTCDIDLSFDGSIAGALVGRGGVLVETKSATGRSTADQLLHRLGQRPGSISKYCAGIAITAGRRAPRWHRVLRKLDPLLSGPWPA</sequence>
<dbReference type="Gene3D" id="3.20.100.30">
    <property type="entry name" value="VTC, catalytic tunnel domain"/>
    <property type="match status" value="1"/>
</dbReference>
<evidence type="ECO:0000259" key="1">
    <source>
        <dbReference type="Pfam" id="PF09359"/>
    </source>
</evidence>
<reference evidence="2 3" key="1">
    <citation type="submission" date="2020-03" db="EMBL/GenBank/DDBJ databases">
        <title>Propioniciclava sp. nov., isolated from Hydrophilus acuminatus.</title>
        <authorList>
            <person name="Hyun D.-W."/>
            <person name="Bae J.-W."/>
        </authorList>
    </citation>
    <scope>NUCLEOTIDE SEQUENCE [LARGE SCALE GENOMIC DNA]</scope>
    <source>
        <strain evidence="2 3">HDW11</strain>
    </source>
</reference>
<organism evidence="2 3">
    <name type="scientific">Propioniciclava coleopterorum</name>
    <dbReference type="NCBI Taxonomy" id="2714937"/>
    <lineage>
        <taxon>Bacteria</taxon>
        <taxon>Bacillati</taxon>
        <taxon>Actinomycetota</taxon>
        <taxon>Actinomycetes</taxon>
        <taxon>Propionibacteriales</taxon>
        <taxon>Propionibacteriaceae</taxon>
        <taxon>Propioniciclava</taxon>
    </lineage>
</organism>
<protein>
    <submittedName>
        <fullName evidence="2">Polyphosphate polymerase domain-containing protein</fullName>
    </submittedName>
</protein>
<evidence type="ECO:0000313" key="2">
    <source>
        <dbReference type="EMBL" id="QIK72765.1"/>
    </source>
</evidence>
<dbReference type="InterPro" id="IPR018966">
    <property type="entry name" value="VTC_domain"/>
</dbReference>
<dbReference type="RefSeq" id="WP_166233840.1">
    <property type="nucleotide sequence ID" value="NZ_CP049865.1"/>
</dbReference>
<dbReference type="SUPFAM" id="SSF55154">
    <property type="entry name" value="CYTH-like phosphatases"/>
    <property type="match status" value="1"/>
</dbReference>
<dbReference type="EMBL" id="CP049865">
    <property type="protein sequence ID" value="QIK72765.1"/>
    <property type="molecule type" value="Genomic_DNA"/>
</dbReference>
<dbReference type="KEGG" id="prv:G7070_11390"/>
<proteinExistence type="predicted"/>
<gene>
    <name evidence="2" type="ORF">G7070_11390</name>
</gene>
<feature type="domain" description="VTC" evidence="1">
    <location>
        <begin position="51"/>
        <end position="257"/>
    </location>
</feature>
<dbReference type="Pfam" id="PF09359">
    <property type="entry name" value="VTC"/>
    <property type="match status" value="1"/>
</dbReference>
<evidence type="ECO:0000313" key="3">
    <source>
        <dbReference type="Proteomes" id="UP000501058"/>
    </source>
</evidence>
<name>A0A6G7Y7H2_9ACTN</name>
<accession>A0A6G7Y7H2</accession>